<organism evidence="1 2">
    <name type="scientific">Dallia pectoralis</name>
    <name type="common">Alaska blackfish</name>
    <dbReference type="NCBI Taxonomy" id="75939"/>
    <lineage>
        <taxon>Eukaryota</taxon>
        <taxon>Metazoa</taxon>
        <taxon>Chordata</taxon>
        <taxon>Craniata</taxon>
        <taxon>Vertebrata</taxon>
        <taxon>Euteleostomi</taxon>
        <taxon>Actinopterygii</taxon>
        <taxon>Neopterygii</taxon>
        <taxon>Teleostei</taxon>
        <taxon>Protacanthopterygii</taxon>
        <taxon>Esociformes</taxon>
        <taxon>Umbridae</taxon>
        <taxon>Dallia</taxon>
    </lineage>
</organism>
<proteinExistence type="predicted"/>
<gene>
    <name evidence="1" type="ORF">DPEC_G00154410</name>
</gene>
<dbReference type="Proteomes" id="UP001157502">
    <property type="component" value="Chromosome 12"/>
</dbReference>
<comment type="caution">
    <text evidence="1">The sequence shown here is derived from an EMBL/GenBank/DDBJ whole genome shotgun (WGS) entry which is preliminary data.</text>
</comment>
<keyword evidence="2" id="KW-1185">Reference proteome</keyword>
<reference evidence="1" key="1">
    <citation type="submission" date="2021-05" db="EMBL/GenBank/DDBJ databases">
        <authorList>
            <person name="Pan Q."/>
            <person name="Jouanno E."/>
            <person name="Zahm M."/>
            <person name="Klopp C."/>
            <person name="Cabau C."/>
            <person name="Louis A."/>
            <person name="Berthelot C."/>
            <person name="Parey E."/>
            <person name="Roest Crollius H."/>
            <person name="Montfort J."/>
            <person name="Robinson-Rechavi M."/>
            <person name="Bouchez O."/>
            <person name="Lampietro C."/>
            <person name="Lopez Roques C."/>
            <person name="Donnadieu C."/>
            <person name="Postlethwait J."/>
            <person name="Bobe J."/>
            <person name="Dillon D."/>
            <person name="Chandos A."/>
            <person name="von Hippel F."/>
            <person name="Guiguen Y."/>
        </authorList>
    </citation>
    <scope>NUCLEOTIDE SEQUENCE</scope>
    <source>
        <strain evidence="1">YG-Jan2019</strain>
    </source>
</reference>
<protein>
    <submittedName>
        <fullName evidence="1">Uncharacterized protein</fullName>
    </submittedName>
</protein>
<evidence type="ECO:0000313" key="1">
    <source>
        <dbReference type="EMBL" id="KAJ8004015.1"/>
    </source>
</evidence>
<accession>A0ACC2GKL6</accession>
<dbReference type="EMBL" id="CM055739">
    <property type="protein sequence ID" value="KAJ8004015.1"/>
    <property type="molecule type" value="Genomic_DNA"/>
</dbReference>
<sequence length="754" mass="80627">MTKQGLARHKVISSGRLTGGGRGQALKKRGAGRPLPSVREPAYSLYSTDSEDQVTTIHKGLDRCAALLSGILQAEKAEASSVRGSGRTRAAKSRPLSTLGKERGETERRKQTKRPAVAQAAKKPAPVQKTILSCQSHAGKSNIARSSAETSESASRFNCRLITSTPTLSPQRLPSNSTQSTLAPGPSVCLSQAGGSFSGAASLLGASGAEATSLPPAPFTSSVLSLLAAVPGGSVYEAKALATQATGAPLGGTQVILAPALSPSSEPEEKGCPMSSCCSHTQPQPHLLANIQTQSVSEAPSVSEPSRGSQLCYTQDRRALAGKACGNRAGIAGEEEEEDEECPVKDTSARTSFDKQTPSQLASTNPDPMCVPPDTHRPLALCRKGCGPEGTARHVTTVQHVLGELKALFIGRDNEAERLLGNLETAMSLLPVMESSSNIQAEVALVLQPLRSENSILRRRLKTVNQQLRERERAEREARDPYCDTDVSSLKSELSVAHMGLRELQDDNTELRQALVDTQRQLQHSEAEGGRLGKELQSARAEVQVCNTQLEDCQKQNAAMTLNIQQRETEIRTLQERLRAFHVPPSELPAVTDVSMSQLPLTKQALDQYQDHQGLSDHLVSQYLWSLRQKGSKANSPPCKGPGGVNTRQLDLGVCAPGGQNVCATAEQDVSVSVSQNSRRRLNMDVASWGMGQNPSLDSTGLSLCEVRSTASDWSAGSSSTFDTRDEQDFRNGLAALDASIASLQRTIKQDLKR</sequence>
<name>A0ACC2GKL6_DALPE</name>
<evidence type="ECO:0000313" key="2">
    <source>
        <dbReference type="Proteomes" id="UP001157502"/>
    </source>
</evidence>